<feature type="transmembrane region" description="Helical" evidence="1">
    <location>
        <begin position="27"/>
        <end position="44"/>
    </location>
</feature>
<dbReference type="EMBL" id="CABIJS010000210">
    <property type="protein sequence ID" value="VUZ46306.1"/>
    <property type="molecule type" value="Genomic_DNA"/>
</dbReference>
<reference evidence="2 3" key="1">
    <citation type="submission" date="2019-07" db="EMBL/GenBank/DDBJ databases">
        <authorList>
            <person name="Jastrzebski P J."/>
            <person name="Paukszto L."/>
            <person name="Jastrzebski P J."/>
        </authorList>
    </citation>
    <scope>NUCLEOTIDE SEQUENCE [LARGE SCALE GENOMIC DNA]</scope>
    <source>
        <strain evidence="2 3">WMS-il1</strain>
    </source>
</reference>
<keyword evidence="1" id="KW-1133">Transmembrane helix</keyword>
<dbReference type="AlphaFoldDB" id="A0A564YGJ6"/>
<sequence length="66" mass="7699">MAKLGCVIETISVSLTLQNHRNERKLYYLWILSVMSFVLHRLEIMKLRKSSILIGKTFILNVPKNP</sequence>
<keyword evidence="1" id="KW-0812">Transmembrane</keyword>
<organism evidence="2 3">
    <name type="scientific">Hymenolepis diminuta</name>
    <name type="common">Rat tapeworm</name>
    <dbReference type="NCBI Taxonomy" id="6216"/>
    <lineage>
        <taxon>Eukaryota</taxon>
        <taxon>Metazoa</taxon>
        <taxon>Spiralia</taxon>
        <taxon>Lophotrochozoa</taxon>
        <taxon>Platyhelminthes</taxon>
        <taxon>Cestoda</taxon>
        <taxon>Eucestoda</taxon>
        <taxon>Cyclophyllidea</taxon>
        <taxon>Hymenolepididae</taxon>
        <taxon>Hymenolepis</taxon>
    </lineage>
</organism>
<keyword evidence="3" id="KW-1185">Reference proteome</keyword>
<evidence type="ECO:0000313" key="2">
    <source>
        <dbReference type="EMBL" id="VUZ46306.1"/>
    </source>
</evidence>
<dbReference type="Proteomes" id="UP000321570">
    <property type="component" value="Unassembled WGS sequence"/>
</dbReference>
<name>A0A564YGJ6_HYMDI</name>
<gene>
    <name evidence="2" type="ORF">WMSIL1_LOCUS6006</name>
</gene>
<evidence type="ECO:0000313" key="3">
    <source>
        <dbReference type="Proteomes" id="UP000321570"/>
    </source>
</evidence>
<accession>A0A564YGJ6</accession>
<evidence type="ECO:0000256" key="1">
    <source>
        <dbReference type="SAM" id="Phobius"/>
    </source>
</evidence>
<protein>
    <submittedName>
        <fullName evidence="2">Uncharacterized protein</fullName>
    </submittedName>
</protein>
<keyword evidence="1" id="KW-0472">Membrane</keyword>
<proteinExistence type="predicted"/>